<dbReference type="RefSeq" id="XP_009218904.1">
    <property type="nucleotide sequence ID" value="XM_009220640.1"/>
</dbReference>
<evidence type="ECO:0000313" key="2">
    <source>
        <dbReference type="EnsemblFungi" id="EJT77759"/>
    </source>
</evidence>
<sequence length="207" mass="21992">MRLFGFGGLKIGCWSRKAVLGPGCYTDVVWFVPSLVRSAGDVQLLLSAPATDLGTSLATRLGDWHPPARGTACARSLVTCLSPLPTHPSLTILYQRIPTLGRDGGPCRGGRAKLSHLEMAKIARYIAEVPCAYRLILDRYGKGGAGRGSKCAGCAGCEVRHLRCLGSGKPVQRSLPALTVSLVSLAAEARPAGYRSYWVHGFIDSLA</sequence>
<proteinExistence type="predicted"/>
<keyword evidence="3" id="KW-1185">Reference proteome</keyword>
<evidence type="ECO:0000313" key="3">
    <source>
        <dbReference type="Proteomes" id="UP000006039"/>
    </source>
</evidence>
<reference evidence="1" key="2">
    <citation type="submission" date="2010-07" db="EMBL/GenBank/DDBJ databases">
        <authorList>
            <consortium name="The Broad Institute Genome Sequencing Platform"/>
            <consortium name="Broad Institute Genome Sequencing Center for Infectious Disease"/>
            <person name="Ma L.-J."/>
            <person name="Dead R."/>
            <person name="Young S."/>
            <person name="Zeng Q."/>
            <person name="Koehrsen M."/>
            <person name="Alvarado L."/>
            <person name="Berlin A."/>
            <person name="Chapman S.B."/>
            <person name="Chen Z."/>
            <person name="Freedman E."/>
            <person name="Gellesch M."/>
            <person name="Goldberg J."/>
            <person name="Griggs A."/>
            <person name="Gujja S."/>
            <person name="Heilman E.R."/>
            <person name="Heiman D."/>
            <person name="Hepburn T."/>
            <person name="Howarth C."/>
            <person name="Jen D."/>
            <person name="Larson L."/>
            <person name="Mehta T."/>
            <person name="Neiman D."/>
            <person name="Pearson M."/>
            <person name="Roberts A."/>
            <person name="Saif S."/>
            <person name="Shea T."/>
            <person name="Shenoy N."/>
            <person name="Sisk P."/>
            <person name="Stolte C."/>
            <person name="Sykes S."/>
            <person name="Walk T."/>
            <person name="White J."/>
            <person name="Yandava C."/>
            <person name="Haas B."/>
            <person name="Nusbaum C."/>
            <person name="Birren B."/>
        </authorList>
    </citation>
    <scope>NUCLEOTIDE SEQUENCE</scope>
    <source>
        <strain evidence="1">R3-111a-1</strain>
    </source>
</reference>
<dbReference type="EnsemblFungi" id="EJT77759">
    <property type="protein sequence ID" value="EJT77759"/>
    <property type="gene ID" value="GGTG_02864"/>
</dbReference>
<dbReference type="AlphaFoldDB" id="J3NNK7"/>
<name>J3NNK7_GAET3</name>
<accession>J3NNK7</accession>
<reference evidence="2" key="5">
    <citation type="submission" date="2018-04" db="UniProtKB">
        <authorList>
            <consortium name="EnsemblFungi"/>
        </authorList>
    </citation>
    <scope>IDENTIFICATION</scope>
    <source>
        <strain evidence="2">R3-111a-1</strain>
    </source>
</reference>
<dbReference type="HOGENOM" id="CLU_1326447_0_0_1"/>
<dbReference type="EMBL" id="GL385396">
    <property type="protein sequence ID" value="EJT77759.1"/>
    <property type="molecule type" value="Genomic_DNA"/>
</dbReference>
<dbReference type="Proteomes" id="UP000006039">
    <property type="component" value="Unassembled WGS sequence"/>
</dbReference>
<reference evidence="2" key="4">
    <citation type="journal article" date="2015" name="G3 (Bethesda)">
        <title>Genome sequences of three phytopathogenic species of the Magnaporthaceae family of fungi.</title>
        <authorList>
            <person name="Okagaki L.H."/>
            <person name="Nunes C.C."/>
            <person name="Sailsbery J."/>
            <person name="Clay B."/>
            <person name="Brown D."/>
            <person name="John T."/>
            <person name="Oh Y."/>
            <person name="Young N."/>
            <person name="Fitzgerald M."/>
            <person name="Haas B.J."/>
            <person name="Zeng Q."/>
            <person name="Young S."/>
            <person name="Adiconis X."/>
            <person name="Fan L."/>
            <person name="Levin J.Z."/>
            <person name="Mitchell T.K."/>
            <person name="Okubara P.A."/>
            <person name="Farman M.L."/>
            <person name="Kohn L.M."/>
            <person name="Birren B."/>
            <person name="Ma L.-J."/>
            <person name="Dean R.A."/>
        </authorList>
    </citation>
    <scope>NUCLEOTIDE SEQUENCE</scope>
    <source>
        <strain evidence="2">R3-111a-1</strain>
    </source>
</reference>
<protein>
    <submittedName>
        <fullName evidence="1 2">Uncharacterized protein</fullName>
    </submittedName>
</protein>
<reference evidence="1" key="3">
    <citation type="submission" date="2010-09" db="EMBL/GenBank/DDBJ databases">
        <title>Annotation of Gaeumannomyces graminis var. tritici R3-111a-1.</title>
        <authorList>
            <consortium name="The Broad Institute Genome Sequencing Platform"/>
            <person name="Ma L.-J."/>
            <person name="Dead R."/>
            <person name="Young S.K."/>
            <person name="Zeng Q."/>
            <person name="Gargeya S."/>
            <person name="Fitzgerald M."/>
            <person name="Haas B."/>
            <person name="Abouelleil A."/>
            <person name="Alvarado L."/>
            <person name="Arachchi H.M."/>
            <person name="Berlin A."/>
            <person name="Brown A."/>
            <person name="Chapman S.B."/>
            <person name="Chen Z."/>
            <person name="Dunbar C."/>
            <person name="Freedman E."/>
            <person name="Gearin G."/>
            <person name="Gellesch M."/>
            <person name="Goldberg J."/>
            <person name="Griggs A."/>
            <person name="Gujja S."/>
            <person name="Heiman D."/>
            <person name="Howarth C."/>
            <person name="Larson L."/>
            <person name="Lui A."/>
            <person name="MacDonald P.J.P."/>
            <person name="Mehta T."/>
            <person name="Montmayeur A."/>
            <person name="Murphy C."/>
            <person name="Neiman D."/>
            <person name="Pearson M."/>
            <person name="Priest M."/>
            <person name="Roberts A."/>
            <person name="Saif S."/>
            <person name="Shea T."/>
            <person name="Shenoy N."/>
            <person name="Sisk P."/>
            <person name="Stolte C."/>
            <person name="Sykes S."/>
            <person name="Yandava C."/>
            <person name="Wortman J."/>
            <person name="Nusbaum C."/>
            <person name="Birren B."/>
        </authorList>
    </citation>
    <scope>NUCLEOTIDE SEQUENCE</scope>
    <source>
        <strain evidence="1">R3-111a-1</strain>
    </source>
</reference>
<dbReference type="VEuPathDB" id="FungiDB:GGTG_02864"/>
<dbReference type="GeneID" id="20343322"/>
<gene>
    <name evidence="2" type="primary">20343322</name>
    <name evidence="1" type="ORF">GGTG_02864</name>
</gene>
<organism evidence="1">
    <name type="scientific">Gaeumannomyces tritici (strain R3-111a-1)</name>
    <name type="common">Wheat and barley take-all root rot fungus</name>
    <name type="synonym">Gaeumannomyces graminis var. tritici</name>
    <dbReference type="NCBI Taxonomy" id="644352"/>
    <lineage>
        <taxon>Eukaryota</taxon>
        <taxon>Fungi</taxon>
        <taxon>Dikarya</taxon>
        <taxon>Ascomycota</taxon>
        <taxon>Pezizomycotina</taxon>
        <taxon>Sordariomycetes</taxon>
        <taxon>Sordariomycetidae</taxon>
        <taxon>Magnaporthales</taxon>
        <taxon>Magnaporthaceae</taxon>
        <taxon>Gaeumannomyces</taxon>
    </lineage>
</organism>
<reference evidence="3" key="1">
    <citation type="submission" date="2010-07" db="EMBL/GenBank/DDBJ databases">
        <title>The genome sequence of Gaeumannomyces graminis var. tritici strain R3-111a-1.</title>
        <authorList>
            <consortium name="The Broad Institute Genome Sequencing Platform"/>
            <person name="Ma L.-J."/>
            <person name="Dead R."/>
            <person name="Young S."/>
            <person name="Zeng Q."/>
            <person name="Koehrsen M."/>
            <person name="Alvarado L."/>
            <person name="Berlin A."/>
            <person name="Chapman S.B."/>
            <person name="Chen Z."/>
            <person name="Freedman E."/>
            <person name="Gellesch M."/>
            <person name="Goldberg J."/>
            <person name="Griggs A."/>
            <person name="Gujja S."/>
            <person name="Heilman E.R."/>
            <person name="Heiman D."/>
            <person name="Hepburn T."/>
            <person name="Howarth C."/>
            <person name="Jen D."/>
            <person name="Larson L."/>
            <person name="Mehta T."/>
            <person name="Neiman D."/>
            <person name="Pearson M."/>
            <person name="Roberts A."/>
            <person name="Saif S."/>
            <person name="Shea T."/>
            <person name="Shenoy N."/>
            <person name="Sisk P."/>
            <person name="Stolte C."/>
            <person name="Sykes S."/>
            <person name="Walk T."/>
            <person name="White J."/>
            <person name="Yandava C."/>
            <person name="Haas B."/>
            <person name="Nusbaum C."/>
            <person name="Birren B."/>
        </authorList>
    </citation>
    <scope>NUCLEOTIDE SEQUENCE [LARGE SCALE GENOMIC DNA]</scope>
    <source>
        <strain evidence="3">R3-111a-1</strain>
    </source>
</reference>
<evidence type="ECO:0000313" key="1">
    <source>
        <dbReference type="EMBL" id="EJT77759.1"/>
    </source>
</evidence>